<proteinExistence type="predicted"/>
<dbReference type="InterPro" id="IPR036397">
    <property type="entry name" value="RNaseH_sf"/>
</dbReference>
<dbReference type="InterPro" id="IPR004875">
    <property type="entry name" value="DDE_SF_endonuclease_dom"/>
</dbReference>
<organism evidence="2 3">
    <name type="scientific">Dryococelus australis</name>
    <dbReference type="NCBI Taxonomy" id="614101"/>
    <lineage>
        <taxon>Eukaryota</taxon>
        <taxon>Metazoa</taxon>
        <taxon>Ecdysozoa</taxon>
        <taxon>Arthropoda</taxon>
        <taxon>Hexapoda</taxon>
        <taxon>Insecta</taxon>
        <taxon>Pterygota</taxon>
        <taxon>Neoptera</taxon>
        <taxon>Polyneoptera</taxon>
        <taxon>Phasmatodea</taxon>
        <taxon>Verophasmatodea</taxon>
        <taxon>Anareolatae</taxon>
        <taxon>Phasmatidae</taxon>
        <taxon>Eurycanthinae</taxon>
        <taxon>Dryococelus</taxon>
    </lineage>
</organism>
<sequence length="293" mass="33339">MEFIQKPLQCVLTQVIDHPVLLLLDNHSSHLALEAINFCRDHSIHLLTLPPHSSHKMQPLDRNFFGPLKAFYSDECNKWLFCELYGVAHERCATLEKAPINCDVFMDEDFLPSRVTDFKQYRECCRPTEERGDDRAESSKVDKEVDSRETTCLATQDIYSSVSTVVKSNSMASPLTRETSNDFIINKPGCSGITTTVSPSQIIPFPKSKHSEIFDSPYKNRLLQDLKEKNKITAKNERSNKRLGLKKVNGNHRAKYNAQTVRRCMLTHLIRTGSNVLHVTHGGMKTVAPTRIH</sequence>
<feature type="domain" description="DDE-1" evidence="1">
    <location>
        <begin position="15"/>
        <end position="81"/>
    </location>
</feature>
<gene>
    <name evidence="2" type="ORF">PR048_020365</name>
</gene>
<keyword evidence="3" id="KW-1185">Reference proteome</keyword>
<reference evidence="2 3" key="1">
    <citation type="submission" date="2023-02" db="EMBL/GenBank/DDBJ databases">
        <title>LHISI_Scaffold_Assembly.</title>
        <authorList>
            <person name="Stuart O.P."/>
            <person name="Cleave R."/>
            <person name="Magrath M.J.L."/>
            <person name="Mikheyev A.S."/>
        </authorList>
    </citation>
    <scope>NUCLEOTIDE SEQUENCE [LARGE SCALE GENOMIC DNA]</scope>
    <source>
        <strain evidence="2">Daus_M_001</strain>
        <tissue evidence="2">Leg muscle</tissue>
    </source>
</reference>
<evidence type="ECO:0000259" key="1">
    <source>
        <dbReference type="Pfam" id="PF03184"/>
    </source>
</evidence>
<comment type="caution">
    <text evidence="2">The sequence shown here is derived from an EMBL/GenBank/DDBJ whole genome shotgun (WGS) entry which is preliminary data.</text>
</comment>
<dbReference type="InterPro" id="IPR050863">
    <property type="entry name" value="CenT-Element_Derived"/>
</dbReference>
<dbReference type="PANTHER" id="PTHR19303">
    <property type="entry name" value="TRANSPOSON"/>
    <property type="match status" value="1"/>
</dbReference>
<dbReference type="EMBL" id="JARBHB010000007">
    <property type="protein sequence ID" value="KAJ8879757.1"/>
    <property type="molecule type" value="Genomic_DNA"/>
</dbReference>
<evidence type="ECO:0000313" key="2">
    <source>
        <dbReference type="EMBL" id="KAJ8879757.1"/>
    </source>
</evidence>
<name>A0ABQ9H659_9NEOP</name>
<dbReference type="PANTHER" id="PTHR19303:SF71">
    <property type="entry name" value="ZINC FINGER PHD-TYPE DOMAIN-CONTAINING PROTEIN"/>
    <property type="match status" value="1"/>
</dbReference>
<evidence type="ECO:0000313" key="3">
    <source>
        <dbReference type="Proteomes" id="UP001159363"/>
    </source>
</evidence>
<dbReference type="Proteomes" id="UP001159363">
    <property type="component" value="Chromosome 6"/>
</dbReference>
<dbReference type="Pfam" id="PF03184">
    <property type="entry name" value="DDE_1"/>
    <property type="match status" value="1"/>
</dbReference>
<accession>A0ABQ9H659</accession>
<protein>
    <recommendedName>
        <fullName evidence="1">DDE-1 domain-containing protein</fullName>
    </recommendedName>
</protein>
<dbReference type="Gene3D" id="3.30.420.10">
    <property type="entry name" value="Ribonuclease H-like superfamily/Ribonuclease H"/>
    <property type="match status" value="1"/>
</dbReference>